<comment type="caution">
    <text evidence="2">The sequence shown here is derived from an EMBL/GenBank/DDBJ whole genome shotgun (WGS) entry which is preliminary data.</text>
</comment>
<dbReference type="InterPro" id="IPR001254">
    <property type="entry name" value="Trypsin_dom"/>
</dbReference>
<evidence type="ECO:0000313" key="3">
    <source>
        <dbReference type="Proteomes" id="UP000288716"/>
    </source>
</evidence>
<dbReference type="Gene3D" id="2.40.10.10">
    <property type="entry name" value="Trypsin-like serine proteases"/>
    <property type="match status" value="1"/>
</dbReference>
<reference evidence="2 3" key="1">
    <citation type="journal article" date="2018" name="Gigascience">
        <title>Genomes of trombidid mites reveal novel predicted allergens and laterally-transferred genes associated with secondary metabolism.</title>
        <authorList>
            <person name="Dong X."/>
            <person name="Chaisiri K."/>
            <person name="Xia D."/>
            <person name="Armstrong S.D."/>
            <person name="Fang Y."/>
            <person name="Donnelly M.J."/>
            <person name="Kadowaki T."/>
            <person name="McGarry J.W."/>
            <person name="Darby A.C."/>
            <person name="Makepeace B.L."/>
        </authorList>
    </citation>
    <scope>NUCLEOTIDE SEQUENCE [LARGE SCALE GENOMIC DNA]</scope>
    <source>
        <strain evidence="2">UoL-UT</strain>
    </source>
</reference>
<feature type="domain" description="Peptidase S1" evidence="1">
    <location>
        <begin position="15"/>
        <end position="63"/>
    </location>
</feature>
<organism evidence="2 3">
    <name type="scientific">Leptotrombidium deliense</name>
    <dbReference type="NCBI Taxonomy" id="299467"/>
    <lineage>
        <taxon>Eukaryota</taxon>
        <taxon>Metazoa</taxon>
        <taxon>Ecdysozoa</taxon>
        <taxon>Arthropoda</taxon>
        <taxon>Chelicerata</taxon>
        <taxon>Arachnida</taxon>
        <taxon>Acari</taxon>
        <taxon>Acariformes</taxon>
        <taxon>Trombidiformes</taxon>
        <taxon>Prostigmata</taxon>
        <taxon>Anystina</taxon>
        <taxon>Parasitengona</taxon>
        <taxon>Trombiculoidea</taxon>
        <taxon>Trombiculidae</taxon>
        <taxon>Leptotrombidium</taxon>
    </lineage>
</organism>
<dbReference type="InterPro" id="IPR043504">
    <property type="entry name" value="Peptidase_S1_PA_chymotrypsin"/>
</dbReference>
<dbReference type="OrthoDB" id="6424634at2759"/>
<dbReference type="Pfam" id="PF00089">
    <property type="entry name" value="Trypsin"/>
    <property type="match status" value="1"/>
</dbReference>
<dbReference type="VEuPathDB" id="VectorBase:LDEU013699"/>
<keyword evidence="3" id="KW-1185">Reference proteome</keyword>
<evidence type="ECO:0000313" key="2">
    <source>
        <dbReference type="EMBL" id="RWS18341.1"/>
    </source>
</evidence>
<dbReference type="InterPro" id="IPR009003">
    <property type="entry name" value="Peptidase_S1_PA"/>
</dbReference>
<dbReference type="SUPFAM" id="SSF50494">
    <property type="entry name" value="Trypsin-like serine proteases"/>
    <property type="match status" value="1"/>
</dbReference>
<sequence>MQTQKRKSFASECMTVEGDSGGPMVVKRNKKMVQIGVATAVSFTGCGDRQNLYNSVASHRAWIKEVSDV</sequence>
<evidence type="ECO:0000259" key="1">
    <source>
        <dbReference type="Pfam" id="PF00089"/>
    </source>
</evidence>
<accession>A0A443RSN7</accession>
<dbReference type="EMBL" id="NCKV01041141">
    <property type="protein sequence ID" value="RWS18341.1"/>
    <property type="molecule type" value="Genomic_DNA"/>
</dbReference>
<dbReference type="AlphaFoldDB" id="A0A443RSN7"/>
<dbReference type="GO" id="GO:0004252">
    <property type="term" value="F:serine-type endopeptidase activity"/>
    <property type="evidence" value="ECO:0007669"/>
    <property type="project" value="InterPro"/>
</dbReference>
<dbReference type="GO" id="GO:0006508">
    <property type="term" value="P:proteolysis"/>
    <property type="evidence" value="ECO:0007669"/>
    <property type="project" value="InterPro"/>
</dbReference>
<protein>
    <recommendedName>
        <fullName evidence="1">Peptidase S1 domain-containing protein</fullName>
    </recommendedName>
</protein>
<name>A0A443RSN7_9ACAR</name>
<dbReference type="Proteomes" id="UP000288716">
    <property type="component" value="Unassembled WGS sequence"/>
</dbReference>
<proteinExistence type="predicted"/>
<gene>
    <name evidence="2" type="ORF">B4U80_15038</name>
</gene>